<feature type="active site" evidence="12">
    <location>
        <position position="78"/>
    </location>
</feature>
<feature type="active site" evidence="12">
    <location>
        <position position="151"/>
    </location>
</feature>
<feature type="region of interest" description="Disordered" evidence="15">
    <location>
        <begin position="383"/>
        <end position="412"/>
    </location>
</feature>
<dbReference type="EMBL" id="JACHXI010000017">
    <property type="protein sequence ID" value="MBB3104585.1"/>
    <property type="molecule type" value="Genomic_DNA"/>
</dbReference>
<keyword evidence="10 13" id="KW-0408">Iron</keyword>
<dbReference type="InterPro" id="IPR002226">
    <property type="entry name" value="Catalase_haem_BS"/>
</dbReference>
<evidence type="ECO:0000256" key="13">
    <source>
        <dbReference type="PIRSR" id="PIRSR038928-2"/>
    </source>
</evidence>
<evidence type="ECO:0000256" key="4">
    <source>
        <dbReference type="ARBA" id="ARBA00012314"/>
    </source>
</evidence>
<evidence type="ECO:0000256" key="14">
    <source>
        <dbReference type="RuleBase" id="RU000498"/>
    </source>
</evidence>
<dbReference type="PRINTS" id="PR00067">
    <property type="entry name" value="CATALASE"/>
</dbReference>
<evidence type="ECO:0000256" key="9">
    <source>
        <dbReference type="ARBA" id="ARBA00023002"/>
    </source>
</evidence>
<evidence type="ECO:0000256" key="7">
    <source>
        <dbReference type="ARBA" id="ARBA00022617"/>
    </source>
</evidence>
<name>A0A839T976_AZOMA</name>
<evidence type="ECO:0000313" key="18">
    <source>
        <dbReference type="EMBL" id="MBB3104585.1"/>
    </source>
</evidence>
<dbReference type="Gene3D" id="2.40.180.10">
    <property type="entry name" value="Catalase core domain"/>
    <property type="match status" value="1"/>
</dbReference>
<dbReference type="InterPro" id="IPR018028">
    <property type="entry name" value="Catalase"/>
</dbReference>
<gene>
    <name evidence="18" type="ORF">FHR87_003010</name>
</gene>
<evidence type="ECO:0000256" key="3">
    <source>
        <dbReference type="ARBA" id="ARBA00005329"/>
    </source>
</evidence>
<feature type="signal peptide" evidence="16">
    <location>
        <begin position="1"/>
        <end position="27"/>
    </location>
</feature>
<dbReference type="InterPro" id="IPR024711">
    <property type="entry name" value="Catalase_clade1/3"/>
</dbReference>
<keyword evidence="9 14" id="KW-0560">Oxidoreductase</keyword>
<dbReference type="GO" id="GO:0042744">
    <property type="term" value="P:hydrogen peroxide catabolic process"/>
    <property type="evidence" value="ECO:0007669"/>
    <property type="project" value="UniProtKB-KW"/>
</dbReference>
<evidence type="ECO:0000256" key="16">
    <source>
        <dbReference type="SAM" id="SignalP"/>
    </source>
</evidence>
<comment type="function">
    <text evidence="2">Decomposes hydrogen peroxide into water and oxygen; serves to protect cells from the toxic effects of hydrogen peroxide.</text>
</comment>
<comment type="similarity">
    <text evidence="3 14">Belongs to the catalase family.</text>
</comment>
<feature type="binding site" description="axial binding residue" evidence="13">
    <location>
        <position position="362"/>
    </location>
    <ligand>
        <name>heme</name>
        <dbReference type="ChEBI" id="CHEBI:30413"/>
    </ligand>
    <ligandPart>
        <name>Fe</name>
        <dbReference type="ChEBI" id="CHEBI:18248"/>
    </ligandPart>
</feature>
<dbReference type="CDD" id="cd08154">
    <property type="entry name" value="catalase_clade_1"/>
    <property type="match status" value="1"/>
</dbReference>
<evidence type="ECO:0000256" key="5">
    <source>
        <dbReference type="ARBA" id="ARBA00014132"/>
    </source>
</evidence>
<keyword evidence="8 13" id="KW-0479">Metal-binding</keyword>
<evidence type="ECO:0000259" key="17">
    <source>
        <dbReference type="SMART" id="SM01060"/>
    </source>
</evidence>
<comment type="catalytic activity">
    <reaction evidence="14">
        <text>2 H2O2 = O2 + 2 H2O</text>
        <dbReference type="Rhea" id="RHEA:20309"/>
        <dbReference type="ChEBI" id="CHEBI:15377"/>
        <dbReference type="ChEBI" id="CHEBI:15379"/>
        <dbReference type="ChEBI" id="CHEBI:16240"/>
        <dbReference type="EC" id="1.11.1.6"/>
    </reaction>
</comment>
<dbReference type="PANTHER" id="PTHR11465:SF23">
    <property type="entry name" value="CATALASE-2"/>
    <property type="match status" value="1"/>
</dbReference>
<dbReference type="Pfam" id="PF06628">
    <property type="entry name" value="Catalase-rel"/>
    <property type="match status" value="1"/>
</dbReference>
<dbReference type="GO" id="GO:0020037">
    <property type="term" value="F:heme binding"/>
    <property type="evidence" value="ECO:0007669"/>
    <property type="project" value="InterPro"/>
</dbReference>
<sequence length="516" mass="57741">MKATAIKRCCLLSTTTLLAMGIATAHAEPLTRLNGAPVGDNQNSLTAGPNGPVLIQDHHLIEKLAAFDRERIPERVVHARGTGAEGVFKATVDLSNITQAAPFLATGKETPVFVRFSTVIHPKGSPETLRDPHGFAVKFYTEDGNWDLVGNNLPVFFIRDAIKFPDMIHSLKPDPVTNIQDPNRFFDFFSHVPESTHMLTRVYSTLGIPASYRQMDGAGVNAFKFTTKDCSNWQYVKFTWKSRQGVKGLSVAEAAEVQKVDFNHLTRDLYTEIGKGNFPVWDLYIQTLKPEELDKFDFNPLDDTKIWPEDLVPARKVGELTLNKVPDNFFQATEQVAVAPSNMIPGIEPSEDRMLQGRLFSYADTQRYRLGINHLYLPVNAPRNPMHTNAQDGAGYSPPRKGSVNYQPSRTDANLTDNAEYDYCRYELKGTTQQDIIAKTQNFKQAGDFYRSLDEDGKVKLVDGLNADLGQVKSDEIRTIMVSYFYKADIDYGTRVAKAVKVNLVDAKKLADSYNN</sequence>
<proteinExistence type="inferred from homology"/>
<evidence type="ECO:0000256" key="10">
    <source>
        <dbReference type="ARBA" id="ARBA00023004"/>
    </source>
</evidence>
<dbReference type="EC" id="1.11.1.6" evidence="4 14"/>
<evidence type="ECO:0000256" key="11">
    <source>
        <dbReference type="ARBA" id="ARBA00023324"/>
    </source>
</evidence>
<feature type="chain" id="PRO_5032724030" description="Catalase" evidence="16">
    <location>
        <begin position="28"/>
        <end position="516"/>
    </location>
</feature>
<dbReference type="PIRSF" id="PIRSF038928">
    <property type="entry name" value="Catalase_clade1-3"/>
    <property type="match status" value="1"/>
</dbReference>
<feature type="domain" description="Catalase core" evidence="17">
    <location>
        <begin position="31"/>
        <end position="415"/>
    </location>
</feature>
<dbReference type="Pfam" id="PF00199">
    <property type="entry name" value="Catalase"/>
    <property type="match status" value="1"/>
</dbReference>
<dbReference type="GO" id="GO:0004096">
    <property type="term" value="F:catalase activity"/>
    <property type="evidence" value="ECO:0007669"/>
    <property type="project" value="UniProtKB-EC"/>
</dbReference>
<accession>A0A839T976</accession>
<reference evidence="18 19" key="1">
    <citation type="submission" date="2020-08" db="EMBL/GenBank/DDBJ databases">
        <title>Genomic Encyclopedia of Type Strains, Phase III (KMG-III): the genomes of soil and plant-associated and newly described type strains.</title>
        <authorList>
            <person name="Whitman W."/>
        </authorList>
    </citation>
    <scope>NUCLEOTIDE SEQUENCE [LARGE SCALE GENOMIC DNA]</scope>
    <source>
        <strain evidence="18 19">CECT 4462</strain>
    </source>
</reference>
<dbReference type="AlphaFoldDB" id="A0A839T976"/>
<dbReference type="PROSITE" id="PS51402">
    <property type="entry name" value="CATALASE_3"/>
    <property type="match status" value="1"/>
</dbReference>
<dbReference type="PROSITE" id="PS00438">
    <property type="entry name" value="CATALASE_2"/>
    <property type="match status" value="1"/>
</dbReference>
<evidence type="ECO:0000256" key="1">
    <source>
        <dbReference type="ARBA" id="ARBA00001971"/>
    </source>
</evidence>
<evidence type="ECO:0000256" key="15">
    <source>
        <dbReference type="SAM" id="MobiDB-lite"/>
    </source>
</evidence>
<dbReference type="Proteomes" id="UP000549250">
    <property type="component" value="Unassembled WGS sequence"/>
</dbReference>
<dbReference type="GO" id="GO:0005737">
    <property type="term" value="C:cytoplasm"/>
    <property type="evidence" value="ECO:0007669"/>
    <property type="project" value="TreeGrafter"/>
</dbReference>
<comment type="caution">
    <text evidence="18">The sequence shown here is derived from an EMBL/GenBank/DDBJ whole genome shotgun (WGS) entry which is preliminary data.</text>
</comment>
<evidence type="ECO:0000256" key="6">
    <source>
        <dbReference type="ARBA" id="ARBA00022559"/>
    </source>
</evidence>
<dbReference type="InterPro" id="IPR024708">
    <property type="entry name" value="Catalase_AS"/>
</dbReference>
<dbReference type="InterPro" id="IPR010582">
    <property type="entry name" value="Catalase_immune_responsive"/>
</dbReference>
<dbReference type="InterPro" id="IPR020835">
    <property type="entry name" value="Catalase_sf"/>
</dbReference>
<comment type="cofactor">
    <cofactor evidence="1 13">
        <name>heme</name>
        <dbReference type="ChEBI" id="CHEBI:30413"/>
    </cofactor>
</comment>
<dbReference type="SMART" id="SM01060">
    <property type="entry name" value="Catalase"/>
    <property type="match status" value="1"/>
</dbReference>
<keyword evidence="16" id="KW-0732">Signal</keyword>
<keyword evidence="19" id="KW-1185">Reference proteome</keyword>
<evidence type="ECO:0000256" key="8">
    <source>
        <dbReference type="ARBA" id="ARBA00022723"/>
    </source>
</evidence>
<keyword evidence="11 14" id="KW-0376">Hydrogen peroxide</keyword>
<protein>
    <recommendedName>
        <fullName evidence="5 14">Catalase</fullName>
        <ecNumber evidence="4 14">1.11.1.6</ecNumber>
    </recommendedName>
</protein>
<dbReference type="GO" id="GO:0042542">
    <property type="term" value="P:response to hydrogen peroxide"/>
    <property type="evidence" value="ECO:0007669"/>
    <property type="project" value="TreeGrafter"/>
</dbReference>
<dbReference type="PROSITE" id="PS00437">
    <property type="entry name" value="CATALASE_1"/>
    <property type="match status" value="1"/>
</dbReference>
<evidence type="ECO:0000256" key="12">
    <source>
        <dbReference type="PIRSR" id="PIRSR038928-1"/>
    </source>
</evidence>
<dbReference type="RefSeq" id="WP_221189858.1">
    <property type="nucleotide sequence ID" value="NZ_JACHXI010000017.1"/>
</dbReference>
<dbReference type="InterPro" id="IPR011614">
    <property type="entry name" value="Catalase_core"/>
</dbReference>
<dbReference type="SUPFAM" id="SSF56634">
    <property type="entry name" value="Heme-dependent catalase-like"/>
    <property type="match status" value="1"/>
</dbReference>
<organism evidence="18 19">
    <name type="scientific">Azomonas macrocytogenes</name>
    <name type="common">Azotobacter macrocytogenes</name>
    <dbReference type="NCBI Taxonomy" id="69962"/>
    <lineage>
        <taxon>Bacteria</taxon>
        <taxon>Pseudomonadati</taxon>
        <taxon>Pseudomonadota</taxon>
        <taxon>Gammaproteobacteria</taxon>
        <taxon>Pseudomonadales</taxon>
        <taxon>Pseudomonadaceae</taxon>
        <taxon>Azomonas</taxon>
    </lineage>
</organism>
<dbReference type="GO" id="GO:0046872">
    <property type="term" value="F:metal ion binding"/>
    <property type="evidence" value="ECO:0007669"/>
    <property type="project" value="UniProtKB-KW"/>
</dbReference>
<dbReference type="PANTHER" id="PTHR11465">
    <property type="entry name" value="CATALASE"/>
    <property type="match status" value="1"/>
</dbReference>
<evidence type="ECO:0000256" key="2">
    <source>
        <dbReference type="ARBA" id="ARBA00002974"/>
    </source>
</evidence>
<keyword evidence="6 14" id="KW-0575">Peroxidase</keyword>
<evidence type="ECO:0000313" key="19">
    <source>
        <dbReference type="Proteomes" id="UP000549250"/>
    </source>
</evidence>
<keyword evidence="7 13" id="KW-0349">Heme</keyword>